<feature type="domain" description="Helicase ATP-binding" evidence="7">
    <location>
        <begin position="491"/>
        <end position="618"/>
    </location>
</feature>
<dbReference type="Pfam" id="PF20470">
    <property type="entry name" value="HTH_61"/>
    <property type="match status" value="1"/>
</dbReference>
<accession>A0A9D4HMV2</accession>
<dbReference type="PROSITE" id="PS51192">
    <property type="entry name" value="HELICASE_ATP_BIND_1"/>
    <property type="match status" value="1"/>
</dbReference>
<dbReference type="GO" id="GO:0005829">
    <property type="term" value="C:cytosol"/>
    <property type="evidence" value="ECO:0007669"/>
    <property type="project" value="UniProtKB-ARBA"/>
</dbReference>
<feature type="compositionally biased region" description="Basic and acidic residues" evidence="6">
    <location>
        <begin position="112"/>
        <end position="123"/>
    </location>
</feature>
<reference evidence="8" key="1">
    <citation type="journal article" date="2019" name="bioRxiv">
        <title>The Genome of the Zebra Mussel, Dreissena polymorpha: A Resource for Invasive Species Research.</title>
        <authorList>
            <person name="McCartney M.A."/>
            <person name="Auch B."/>
            <person name="Kono T."/>
            <person name="Mallez S."/>
            <person name="Zhang Y."/>
            <person name="Obille A."/>
            <person name="Becker A."/>
            <person name="Abrahante J.E."/>
            <person name="Garbe J."/>
            <person name="Badalamenti J.P."/>
            <person name="Herman A."/>
            <person name="Mangelson H."/>
            <person name="Liachko I."/>
            <person name="Sullivan S."/>
            <person name="Sone E.D."/>
            <person name="Koren S."/>
            <person name="Silverstein K.A.T."/>
            <person name="Beckman K.B."/>
            <person name="Gohl D.M."/>
        </authorList>
    </citation>
    <scope>NUCLEOTIDE SEQUENCE</scope>
    <source>
        <strain evidence="8">Duluth1</strain>
        <tissue evidence="8">Whole animal</tissue>
    </source>
</reference>
<keyword evidence="9" id="KW-1185">Reference proteome</keyword>
<dbReference type="GO" id="GO:0016787">
    <property type="term" value="F:hydrolase activity"/>
    <property type="evidence" value="ECO:0007669"/>
    <property type="project" value="UniProtKB-KW"/>
</dbReference>
<evidence type="ECO:0000256" key="2">
    <source>
        <dbReference type="ARBA" id="ARBA00022801"/>
    </source>
</evidence>
<evidence type="ECO:0000256" key="3">
    <source>
        <dbReference type="ARBA" id="ARBA00022806"/>
    </source>
</evidence>
<evidence type="ECO:0000313" key="8">
    <source>
        <dbReference type="EMBL" id="KAH3724451.1"/>
    </source>
</evidence>
<evidence type="ECO:0000259" key="7">
    <source>
        <dbReference type="PROSITE" id="PS51192"/>
    </source>
</evidence>
<dbReference type="GO" id="GO:0043138">
    <property type="term" value="F:3'-5' DNA helicase activity"/>
    <property type="evidence" value="ECO:0007669"/>
    <property type="project" value="UniProtKB-EC"/>
</dbReference>
<keyword evidence="2" id="KW-0378">Hydrolase</keyword>
<feature type="compositionally biased region" description="Polar residues" evidence="6">
    <location>
        <begin position="180"/>
        <end position="194"/>
    </location>
</feature>
<feature type="region of interest" description="Disordered" evidence="6">
    <location>
        <begin position="704"/>
        <end position="725"/>
    </location>
</feature>
<feature type="region of interest" description="Disordered" evidence="6">
    <location>
        <begin position="741"/>
        <end position="766"/>
    </location>
</feature>
<dbReference type="Proteomes" id="UP000828390">
    <property type="component" value="Unassembled WGS sequence"/>
</dbReference>
<dbReference type="SMART" id="SM00490">
    <property type="entry name" value="HELICc"/>
    <property type="match status" value="1"/>
</dbReference>
<dbReference type="InterPro" id="IPR046931">
    <property type="entry name" value="HTH_61"/>
</dbReference>
<dbReference type="InterPro" id="IPR001650">
    <property type="entry name" value="Helicase_C-like"/>
</dbReference>
<dbReference type="InterPro" id="IPR014001">
    <property type="entry name" value="Helicase_ATP-bd"/>
</dbReference>
<dbReference type="Gene3D" id="3.40.50.300">
    <property type="entry name" value="P-loop containing nucleotide triphosphate hydrolases"/>
    <property type="match status" value="3"/>
</dbReference>
<organism evidence="8 9">
    <name type="scientific">Dreissena polymorpha</name>
    <name type="common">Zebra mussel</name>
    <name type="synonym">Mytilus polymorpha</name>
    <dbReference type="NCBI Taxonomy" id="45954"/>
    <lineage>
        <taxon>Eukaryota</taxon>
        <taxon>Metazoa</taxon>
        <taxon>Spiralia</taxon>
        <taxon>Lophotrochozoa</taxon>
        <taxon>Mollusca</taxon>
        <taxon>Bivalvia</taxon>
        <taxon>Autobranchia</taxon>
        <taxon>Heteroconchia</taxon>
        <taxon>Euheterodonta</taxon>
        <taxon>Imparidentia</taxon>
        <taxon>Neoheterodontei</taxon>
        <taxon>Myida</taxon>
        <taxon>Dreissenoidea</taxon>
        <taxon>Dreissenidae</taxon>
        <taxon>Dreissena</taxon>
    </lineage>
</organism>
<evidence type="ECO:0000313" key="9">
    <source>
        <dbReference type="Proteomes" id="UP000828390"/>
    </source>
</evidence>
<dbReference type="EMBL" id="JAIWYP010000012">
    <property type="protein sequence ID" value="KAH3724451.1"/>
    <property type="molecule type" value="Genomic_DNA"/>
</dbReference>
<dbReference type="SUPFAM" id="SSF52540">
    <property type="entry name" value="P-loop containing nucleoside triphosphate hydrolases"/>
    <property type="match status" value="2"/>
</dbReference>
<dbReference type="PANTHER" id="PTHR47961">
    <property type="entry name" value="DNA POLYMERASE THETA, PUTATIVE (AFU_ORTHOLOGUE AFUA_1G05260)-RELATED"/>
    <property type="match status" value="1"/>
</dbReference>
<dbReference type="GO" id="GO:0005524">
    <property type="term" value="F:ATP binding"/>
    <property type="evidence" value="ECO:0007669"/>
    <property type="project" value="UniProtKB-KW"/>
</dbReference>
<dbReference type="InterPro" id="IPR011545">
    <property type="entry name" value="DEAD/DEAH_box_helicase_dom"/>
</dbReference>
<name>A0A9D4HMV2_DREPO</name>
<dbReference type="GO" id="GO:0045095">
    <property type="term" value="C:keratin filament"/>
    <property type="evidence" value="ECO:0007669"/>
    <property type="project" value="InterPro"/>
</dbReference>
<feature type="compositionally biased region" description="Polar residues" evidence="6">
    <location>
        <begin position="124"/>
        <end position="135"/>
    </location>
</feature>
<keyword evidence="1" id="KW-0547">Nucleotide-binding</keyword>
<comment type="catalytic activity">
    <reaction evidence="5">
        <text>ATP + H2O = ADP + phosphate + H(+)</text>
        <dbReference type="Rhea" id="RHEA:13065"/>
        <dbReference type="ChEBI" id="CHEBI:15377"/>
        <dbReference type="ChEBI" id="CHEBI:15378"/>
        <dbReference type="ChEBI" id="CHEBI:30616"/>
        <dbReference type="ChEBI" id="CHEBI:43474"/>
        <dbReference type="ChEBI" id="CHEBI:456216"/>
        <dbReference type="EC" id="5.6.2.4"/>
    </reaction>
</comment>
<sequence>MSAGGWEGGRAGGQAERASLDKIEQNYKTAMPANPPQGATLVTSENKQGNIAVSKACTGGKTESKQVHGNPNTGNIHTSVLTKSVQSNSKGVKETAVSGLNGRQSIPGNNVHKKDDIGKHIEKNSNTNLQQTNPTKHFLQSDKTARIVATTPVTRKTASMSRISDHQPSFHDLSFASPVDISTPQIFRNNQCTTKENKDSPTDAKKAKNKNLSDSKKPRNERAAESAPLSTPRRSQRNSSKNNRKQILNTVTSPETALGTGRDTSVDKSDFFKSLCVDNESIDESKLERKKAEKSPKSEKLQHGSDIGQQEHQTLESSSLADDERNWMLPGPVILGPSGGGVEPCLMLGNVLSDLACWQDDGGRTRRKAVIILPFVSVTREKMFYLQRKCSTYRRLPGGWVHGSVRGGWCLSLTGAVPGRRFNLERENLEKDFTFSSQGKLIPTSFSRMAELFHDAGLLQDAGVRELFQDADVRELFQDADVRELFQDADVRELFQDAGVRVGGFMGHYSPPGGFSGTDIAVCTIEKGNSLINRLLEDNKLDTLGIIVVDELHLIGDRSRGYLLELLLTKITYMCSRRQQGPDGVVVPASYLIVGMSATLPNLDLLARWLHADLYRTDFRPIGNQLVSVYLQGDEDHVVPLCIETMRGGHSILIFCPTKNWCESLAEQVAKGPVTSEGGASDVLVLPLDPRTLLDTLEQLRRTPPTTMQPTTRQPTTMQAENPLQPTTMQPTTMHPTTMQECTPTTTQTTTMQPTTMQPTAMQPTTMQPTTIQPTTMQPTAIQPTIKQPTTLQPTTMQPTTMQPTNIQACTVLTLGLWPSTMQPAIKQPTTMQPTTMQPSTMQPTIIQPTTMQPAIISRPPCRYASIMQPTTIQPSAIQPTIIQPTTMQPSTMQPATMQPTTMQPTIMQPTTMQPTTMQPTIIQVCTCCVAFYRGGINIECSMMETGILKVLVATSTLSSGVNLPARRVLIRTPVFHGGQMIDFLTYKQMIGRAGRKGVDTAVNDELQTDPRPRPCTLVRSEGESLSSSMKRAILEVVVSGVAGCPRDVETYASCTLLASSMAGEGTSLCGEGSGQGGTGNMIQESIQFLLDNEFVCMQKIADKNGQ</sequence>
<evidence type="ECO:0000256" key="5">
    <source>
        <dbReference type="ARBA" id="ARBA00048988"/>
    </source>
</evidence>
<feature type="compositionally biased region" description="Basic and acidic residues" evidence="6">
    <location>
        <begin position="195"/>
        <end position="224"/>
    </location>
</feature>
<feature type="compositionally biased region" description="Basic and acidic residues" evidence="6">
    <location>
        <begin position="283"/>
        <end position="303"/>
    </location>
</feature>
<dbReference type="InterPro" id="IPR050474">
    <property type="entry name" value="Hel308_SKI2-like"/>
</dbReference>
<evidence type="ECO:0000256" key="1">
    <source>
        <dbReference type="ARBA" id="ARBA00022741"/>
    </source>
</evidence>
<gene>
    <name evidence="8" type="ORF">DPMN_050268</name>
</gene>
<proteinExistence type="predicted"/>
<keyword evidence="3" id="KW-0347">Helicase</keyword>
<dbReference type="InterPro" id="IPR027417">
    <property type="entry name" value="P-loop_NTPase"/>
</dbReference>
<feature type="compositionally biased region" description="Polar residues" evidence="6">
    <location>
        <begin position="307"/>
        <end position="320"/>
    </location>
</feature>
<feature type="region of interest" description="Disordered" evidence="6">
    <location>
        <begin position="283"/>
        <end position="322"/>
    </location>
</feature>
<dbReference type="PANTHER" id="PTHR47961:SF6">
    <property type="entry name" value="DNA-DIRECTED DNA POLYMERASE"/>
    <property type="match status" value="1"/>
</dbReference>
<protein>
    <recommendedName>
        <fullName evidence="7">Helicase ATP-binding domain-containing protein</fullName>
    </recommendedName>
</protein>
<keyword evidence="4" id="KW-0067">ATP-binding</keyword>
<dbReference type="Pfam" id="PF00270">
    <property type="entry name" value="DEAD"/>
    <property type="match status" value="1"/>
</dbReference>
<feature type="compositionally biased region" description="Polar residues" evidence="6">
    <location>
        <begin position="67"/>
        <end position="90"/>
    </location>
</feature>
<comment type="caution">
    <text evidence="8">The sequence shown here is derived from an EMBL/GenBank/DDBJ whole genome shotgun (WGS) entry which is preliminary data.</text>
</comment>
<reference evidence="8" key="2">
    <citation type="submission" date="2020-11" db="EMBL/GenBank/DDBJ databases">
        <authorList>
            <person name="McCartney M.A."/>
            <person name="Auch B."/>
            <person name="Kono T."/>
            <person name="Mallez S."/>
            <person name="Becker A."/>
            <person name="Gohl D.M."/>
            <person name="Silverstein K.A.T."/>
            <person name="Koren S."/>
            <person name="Bechman K.B."/>
            <person name="Herman A."/>
            <person name="Abrahante J.E."/>
            <person name="Garbe J."/>
        </authorList>
    </citation>
    <scope>NUCLEOTIDE SEQUENCE</scope>
    <source>
        <strain evidence="8">Duluth1</strain>
        <tissue evidence="8">Whole animal</tissue>
    </source>
</reference>
<evidence type="ECO:0000256" key="4">
    <source>
        <dbReference type="ARBA" id="ARBA00022840"/>
    </source>
</evidence>
<feature type="region of interest" description="Disordered" evidence="6">
    <location>
        <begin position="59"/>
        <end position="265"/>
    </location>
</feature>
<dbReference type="AlphaFoldDB" id="A0A9D4HMV2"/>
<feature type="compositionally biased region" description="Polar residues" evidence="6">
    <location>
        <begin position="151"/>
        <end position="162"/>
    </location>
</feature>
<dbReference type="GO" id="GO:0003676">
    <property type="term" value="F:nucleic acid binding"/>
    <property type="evidence" value="ECO:0007669"/>
    <property type="project" value="InterPro"/>
</dbReference>
<evidence type="ECO:0000256" key="6">
    <source>
        <dbReference type="SAM" id="MobiDB-lite"/>
    </source>
</evidence>